<dbReference type="Gene3D" id="1.10.287.370">
    <property type="match status" value="1"/>
</dbReference>
<reference evidence="3" key="1">
    <citation type="submission" date="2022-07" db="EMBL/GenBank/DDBJ databases">
        <title>Phylogenomic reconstructions and comparative analyses of Kickxellomycotina fungi.</title>
        <authorList>
            <person name="Reynolds N.K."/>
            <person name="Stajich J.E."/>
            <person name="Barry K."/>
            <person name="Grigoriev I.V."/>
            <person name="Crous P."/>
            <person name="Smith M.E."/>
        </authorList>
    </citation>
    <scope>NUCLEOTIDE SEQUENCE</scope>
    <source>
        <strain evidence="3">NBRC 105414</strain>
    </source>
</reference>
<dbReference type="PANTHER" id="PTHR20903:SF0">
    <property type="entry name" value="PREFOLDIN SUBUNIT 1"/>
    <property type="match status" value="1"/>
</dbReference>
<comment type="similarity">
    <text evidence="1">Belongs to the prefoldin subunit beta family.</text>
</comment>
<dbReference type="AlphaFoldDB" id="A0A9W8HIZ3"/>
<dbReference type="GO" id="GO:0051082">
    <property type="term" value="F:unfolded protein binding"/>
    <property type="evidence" value="ECO:0007669"/>
    <property type="project" value="InterPro"/>
</dbReference>
<dbReference type="InterPro" id="IPR009053">
    <property type="entry name" value="Prefoldin"/>
</dbReference>
<comment type="caution">
    <text evidence="3">The sequence shown here is derived from an EMBL/GenBank/DDBJ whole genome shotgun (WGS) entry which is preliminary data.</text>
</comment>
<name>A0A9W8HIZ3_9FUNG</name>
<dbReference type="PANTHER" id="PTHR20903">
    <property type="entry name" value="PREFOLDIN SUBUNIT 1-RELATED"/>
    <property type="match status" value="1"/>
</dbReference>
<dbReference type="InterPro" id="IPR002777">
    <property type="entry name" value="PFD_beta-like"/>
</dbReference>
<keyword evidence="2" id="KW-0143">Chaperone</keyword>
<protein>
    <recommendedName>
        <fullName evidence="5">Prefoldin</fullName>
    </recommendedName>
</protein>
<evidence type="ECO:0008006" key="5">
    <source>
        <dbReference type="Google" id="ProtNLM"/>
    </source>
</evidence>
<accession>A0A9W8HIZ3</accession>
<dbReference type="Proteomes" id="UP001140217">
    <property type="component" value="Unassembled WGS sequence"/>
</dbReference>
<gene>
    <name evidence="3" type="ORF">H4R18_000691</name>
</gene>
<dbReference type="GO" id="GO:0016272">
    <property type="term" value="C:prefoldin complex"/>
    <property type="evidence" value="ECO:0007669"/>
    <property type="project" value="InterPro"/>
</dbReference>
<dbReference type="EMBL" id="JANBUL010000015">
    <property type="protein sequence ID" value="KAJ2785103.1"/>
    <property type="molecule type" value="Genomic_DNA"/>
</dbReference>
<dbReference type="SUPFAM" id="SSF46579">
    <property type="entry name" value="Prefoldin"/>
    <property type="match status" value="1"/>
</dbReference>
<dbReference type="GO" id="GO:0044183">
    <property type="term" value="F:protein folding chaperone"/>
    <property type="evidence" value="ECO:0007669"/>
    <property type="project" value="TreeGrafter"/>
</dbReference>
<evidence type="ECO:0000313" key="3">
    <source>
        <dbReference type="EMBL" id="KAJ2785103.1"/>
    </source>
</evidence>
<sequence>MADGTAQHVYLGLTQKIQSCQKQLGQIEAQLGANQRETRLAALTRREVEGLDDSVPLYTSLGKMFVQESRGDILRGLQATTNDAASLIQALEKKRQFVARELDEATAGLKDVVRQSVGARAAAQE</sequence>
<dbReference type="OrthoDB" id="2015447at2759"/>
<keyword evidence="4" id="KW-1185">Reference proteome</keyword>
<dbReference type="GO" id="GO:0005737">
    <property type="term" value="C:cytoplasm"/>
    <property type="evidence" value="ECO:0007669"/>
    <property type="project" value="TreeGrafter"/>
</dbReference>
<evidence type="ECO:0000256" key="1">
    <source>
        <dbReference type="ARBA" id="ARBA00008045"/>
    </source>
</evidence>
<evidence type="ECO:0000313" key="4">
    <source>
        <dbReference type="Proteomes" id="UP001140217"/>
    </source>
</evidence>
<evidence type="ECO:0000256" key="2">
    <source>
        <dbReference type="ARBA" id="ARBA00023186"/>
    </source>
</evidence>
<proteinExistence type="inferred from homology"/>
<dbReference type="Pfam" id="PF01920">
    <property type="entry name" value="Prefoldin_2"/>
    <property type="match status" value="1"/>
</dbReference>
<organism evidence="3 4">
    <name type="scientific">Coemansia javaensis</name>
    <dbReference type="NCBI Taxonomy" id="2761396"/>
    <lineage>
        <taxon>Eukaryota</taxon>
        <taxon>Fungi</taxon>
        <taxon>Fungi incertae sedis</taxon>
        <taxon>Zoopagomycota</taxon>
        <taxon>Kickxellomycotina</taxon>
        <taxon>Kickxellomycetes</taxon>
        <taxon>Kickxellales</taxon>
        <taxon>Kickxellaceae</taxon>
        <taxon>Coemansia</taxon>
    </lineage>
</organism>